<organism evidence="2 3">
    <name type="scientific">Patella caerulea</name>
    <name type="common">Rayed Mediterranean limpet</name>
    <dbReference type="NCBI Taxonomy" id="87958"/>
    <lineage>
        <taxon>Eukaryota</taxon>
        <taxon>Metazoa</taxon>
        <taxon>Spiralia</taxon>
        <taxon>Lophotrochozoa</taxon>
        <taxon>Mollusca</taxon>
        <taxon>Gastropoda</taxon>
        <taxon>Patellogastropoda</taxon>
        <taxon>Patelloidea</taxon>
        <taxon>Patellidae</taxon>
        <taxon>Patella</taxon>
    </lineage>
</organism>
<protein>
    <submittedName>
        <fullName evidence="2">Uncharacterized protein</fullName>
    </submittedName>
</protein>
<keyword evidence="1" id="KW-0732">Signal</keyword>
<evidence type="ECO:0000256" key="1">
    <source>
        <dbReference type="SAM" id="SignalP"/>
    </source>
</evidence>
<dbReference type="AlphaFoldDB" id="A0AAN8JXP9"/>
<dbReference type="EMBL" id="JAZGQO010000006">
    <property type="protein sequence ID" value="KAK6184584.1"/>
    <property type="molecule type" value="Genomic_DNA"/>
</dbReference>
<reference evidence="2 3" key="1">
    <citation type="submission" date="2024-01" db="EMBL/GenBank/DDBJ databases">
        <title>The genome of the rayed Mediterranean limpet Patella caerulea (Linnaeus, 1758).</title>
        <authorList>
            <person name="Anh-Thu Weber A."/>
            <person name="Halstead-Nussloch G."/>
        </authorList>
    </citation>
    <scope>NUCLEOTIDE SEQUENCE [LARGE SCALE GENOMIC DNA]</scope>
    <source>
        <strain evidence="2">AATW-2023a</strain>
        <tissue evidence="2">Whole specimen</tissue>
    </source>
</reference>
<proteinExistence type="predicted"/>
<gene>
    <name evidence="2" type="ORF">SNE40_007030</name>
</gene>
<comment type="caution">
    <text evidence="2">The sequence shown here is derived from an EMBL/GenBank/DDBJ whole genome shotgun (WGS) entry which is preliminary data.</text>
</comment>
<accession>A0AAN8JXP9</accession>
<feature type="signal peptide" evidence="1">
    <location>
        <begin position="1"/>
        <end position="20"/>
    </location>
</feature>
<keyword evidence="3" id="KW-1185">Reference proteome</keyword>
<feature type="chain" id="PRO_5042959441" evidence="1">
    <location>
        <begin position="21"/>
        <end position="122"/>
    </location>
</feature>
<sequence>MIQAAIQLVFLSICIIAVHSNGVHTLLRDPTPQLTGGCKYQRAHMCYLNALGKCAQWCAEVADELKTNYGYIHGCRYGNYQNVHSYCRGGREKMSCQRCDNKFAACCGTCKQDCDVDLNYAD</sequence>
<dbReference type="Proteomes" id="UP001347796">
    <property type="component" value="Unassembled WGS sequence"/>
</dbReference>
<name>A0AAN8JXP9_PATCE</name>
<evidence type="ECO:0000313" key="2">
    <source>
        <dbReference type="EMBL" id="KAK6184584.1"/>
    </source>
</evidence>
<evidence type="ECO:0000313" key="3">
    <source>
        <dbReference type="Proteomes" id="UP001347796"/>
    </source>
</evidence>